<organism evidence="1 2">
    <name type="scientific">Gordonia phage Demosthenes</name>
    <dbReference type="NCBI Taxonomy" id="1838067"/>
    <lineage>
        <taxon>Viruses</taxon>
        <taxon>Duplodnaviria</taxon>
        <taxon>Heunggongvirae</taxon>
        <taxon>Uroviricota</taxon>
        <taxon>Caudoviricetes</taxon>
        <taxon>Demosthenesvirus</taxon>
        <taxon>Demosthenesvirus demosthenes</taxon>
    </lineage>
</organism>
<proteinExistence type="predicted"/>
<reference evidence="1 2" key="1">
    <citation type="submission" date="2016-03" db="EMBL/GenBank/DDBJ databases">
        <authorList>
            <person name="Rimple P."/>
            <person name="Montgomery M.T."/>
            <person name="Guerrero C.A."/>
            <person name="Mavrich T.N."/>
            <person name="Pope W.H."/>
            <person name="Garlena R.A."/>
            <person name="Russell D.A."/>
            <person name="Jacobs-Sera D."/>
            <person name="Hendrix R.W."/>
            <person name="Hatfull G.F."/>
        </authorList>
    </citation>
    <scope>NUCLEOTIDE SEQUENCE [LARGE SCALE GENOMIC DNA]</scope>
</reference>
<evidence type="ECO:0008006" key="3">
    <source>
        <dbReference type="Google" id="ProtNLM"/>
    </source>
</evidence>
<gene>
    <name evidence="1" type="primary">58</name>
    <name evidence="1" type="ORF">PBI_DEMOSTHENES_58</name>
</gene>
<dbReference type="Proteomes" id="UP000203422">
    <property type="component" value="Segment"/>
</dbReference>
<protein>
    <recommendedName>
        <fullName evidence="3">Helix-turn-helix DNA binding protein</fullName>
    </recommendedName>
</protein>
<keyword evidence="2" id="KW-1185">Reference proteome</keyword>
<evidence type="ECO:0000313" key="2">
    <source>
        <dbReference type="Proteomes" id="UP000203422"/>
    </source>
</evidence>
<dbReference type="EMBL" id="KU998242">
    <property type="protein sequence ID" value="ANA86028.1"/>
    <property type="molecule type" value="Genomic_DNA"/>
</dbReference>
<evidence type="ECO:0000313" key="1">
    <source>
        <dbReference type="EMBL" id="ANA86028.1"/>
    </source>
</evidence>
<dbReference type="OrthoDB" id="22949at10239"/>
<name>A0A160DE13_9CAUD</name>
<dbReference type="RefSeq" id="YP_009276769.1">
    <property type="nucleotide sequence ID" value="NC_030944.1"/>
</dbReference>
<dbReference type="GeneID" id="28803089"/>
<sequence>MPSIFDEDHIRNEVILPLREFFYTLDQIAYLLDCPESKIINELGYFTGRSQGRQGSRLRITNIAAPESVPDWRVSELDFKVWMVAHGIQFTEPVPGRLLKRKNRARR</sequence>
<dbReference type="KEGG" id="vg:28803089"/>
<accession>A0A160DE13</accession>